<evidence type="ECO:0000313" key="2">
    <source>
        <dbReference type="Proteomes" id="UP000007730"/>
    </source>
</evidence>
<dbReference type="HOGENOM" id="CLU_2274497_0_0_5"/>
<dbReference type="RefSeq" id="WP_013913235.1">
    <property type="nucleotide sequence ID" value="NC_011386.1"/>
</dbReference>
<reference evidence="1 2" key="1">
    <citation type="journal article" date="2011" name="J. Bacteriol.">
        <title>Complete genome sequences of the chemolithoautotrophic Oligotropha carboxidovorans strains OM4 and OM5.</title>
        <authorList>
            <person name="Volland S."/>
            <person name="Rachinger M."/>
            <person name="Strittmatter A."/>
            <person name="Daniel R."/>
            <person name="Gottschalk G."/>
            <person name="Meyer O."/>
        </authorList>
    </citation>
    <scope>NUCLEOTIDE SEQUENCE [LARGE SCALE GENOMIC DNA]</scope>
    <source>
        <strain evidence="2">ATCC 49405 / DSM 1227 / KCTC 32145 / OM5</strain>
    </source>
</reference>
<proteinExistence type="predicted"/>
<dbReference type="eggNOG" id="ENOG5030MTB">
    <property type="taxonomic scope" value="Bacteria"/>
</dbReference>
<sequence length="102" mass="10973">MNTTDALLKGILATLGRTAFPPEVLRKIVAPTKGSAKQVLAYNLCDGETPQADIGKRVKLDSGNLSRTIAKWVEAGIVIRIGADDHPLHLYALPLKPEKETA</sequence>
<accession>F8BRV6</accession>
<dbReference type="OrthoDB" id="8265812at2"/>
<dbReference type="Proteomes" id="UP000007730">
    <property type="component" value="Chromosome"/>
</dbReference>
<protein>
    <recommendedName>
        <fullName evidence="3">HTH marR-type domain-containing protein</fullName>
    </recommendedName>
</protein>
<dbReference type="KEGG" id="ocg:OCA5_c24920"/>
<dbReference type="AlphaFoldDB" id="F8BRV6"/>
<name>F8BRV6_AFIC5</name>
<dbReference type="InterPro" id="IPR036390">
    <property type="entry name" value="WH_DNA-bd_sf"/>
</dbReference>
<evidence type="ECO:0000313" key="1">
    <source>
        <dbReference type="EMBL" id="AEI07187.1"/>
    </source>
</evidence>
<dbReference type="EMBL" id="CP002826">
    <property type="protein sequence ID" value="AEI07187.1"/>
    <property type="molecule type" value="Genomic_DNA"/>
</dbReference>
<dbReference type="SUPFAM" id="SSF46785">
    <property type="entry name" value="Winged helix' DNA-binding domain"/>
    <property type="match status" value="1"/>
</dbReference>
<organism evidence="1 2">
    <name type="scientific">Afipia carboxidovorans (strain ATCC 49405 / DSM 1227 / KCTC 32145 / OM5)</name>
    <name type="common">Oligotropha carboxidovorans</name>
    <dbReference type="NCBI Taxonomy" id="504832"/>
    <lineage>
        <taxon>Bacteria</taxon>
        <taxon>Pseudomonadati</taxon>
        <taxon>Pseudomonadota</taxon>
        <taxon>Alphaproteobacteria</taxon>
        <taxon>Hyphomicrobiales</taxon>
        <taxon>Nitrobacteraceae</taxon>
        <taxon>Afipia</taxon>
    </lineage>
</organism>
<evidence type="ECO:0008006" key="3">
    <source>
        <dbReference type="Google" id="ProtNLM"/>
    </source>
</evidence>
<gene>
    <name evidence="1" type="ordered locus">OCA5_c24920</name>
</gene>
<keyword evidence="2" id="KW-1185">Reference proteome</keyword>